<accession>A0A318J1H6</accession>
<dbReference type="Proteomes" id="UP000247755">
    <property type="component" value="Unassembled WGS sequence"/>
</dbReference>
<dbReference type="AlphaFoldDB" id="A0A318J1H6"/>
<reference evidence="2 3" key="1">
    <citation type="submission" date="2018-05" db="EMBL/GenBank/DDBJ databases">
        <title>Comparative genomics of bacterial root endophytes of switchgrass collected from native prairies over two seasons.</title>
        <authorList>
            <person name="Tang Y."/>
        </authorList>
    </citation>
    <scope>NUCLEOTIDE SEQUENCE [LARGE SCALE GENOMIC DNA]</scope>
    <source>
        <strain evidence="2 3">NFIX32</strain>
    </source>
</reference>
<dbReference type="CDD" id="cd00093">
    <property type="entry name" value="HTH_XRE"/>
    <property type="match status" value="1"/>
</dbReference>
<evidence type="ECO:0000313" key="3">
    <source>
        <dbReference type="Proteomes" id="UP000247755"/>
    </source>
</evidence>
<name>A0A318J1H6_BURPY</name>
<proteinExistence type="predicted"/>
<organism evidence="2 3">
    <name type="scientific">Burkholderia pyrrocinia</name>
    <name type="common">Pseudomonas pyrrocinia</name>
    <dbReference type="NCBI Taxonomy" id="60550"/>
    <lineage>
        <taxon>Bacteria</taxon>
        <taxon>Pseudomonadati</taxon>
        <taxon>Pseudomonadota</taxon>
        <taxon>Betaproteobacteria</taxon>
        <taxon>Burkholderiales</taxon>
        <taxon>Burkholderiaceae</taxon>
        <taxon>Burkholderia</taxon>
        <taxon>Burkholderia cepacia complex</taxon>
    </lineage>
</organism>
<dbReference type="EMBL" id="QJJY01000001">
    <property type="protein sequence ID" value="PXX41244.1"/>
    <property type="molecule type" value="Genomic_DNA"/>
</dbReference>
<dbReference type="Pfam" id="PF01381">
    <property type="entry name" value="HTH_3"/>
    <property type="match status" value="1"/>
</dbReference>
<protein>
    <submittedName>
        <fullName evidence="2">Helix-turn-helix protein</fullName>
    </submittedName>
</protein>
<dbReference type="SUPFAM" id="SSF47413">
    <property type="entry name" value="lambda repressor-like DNA-binding domains"/>
    <property type="match status" value="1"/>
</dbReference>
<dbReference type="SMART" id="SM00530">
    <property type="entry name" value="HTH_XRE"/>
    <property type="match status" value="1"/>
</dbReference>
<dbReference type="InterPro" id="IPR001387">
    <property type="entry name" value="Cro/C1-type_HTH"/>
</dbReference>
<dbReference type="Gene3D" id="1.10.260.40">
    <property type="entry name" value="lambda repressor-like DNA-binding domains"/>
    <property type="match status" value="1"/>
</dbReference>
<evidence type="ECO:0000259" key="1">
    <source>
        <dbReference type="PROSITE" id="PS50943"/>
    </source>
</evidence>
<dbReference type="PROSITE" id="PS50943">
    <property type="entry name" value="HTH_CROC1"/>
    <property type="match status" value="1"/>
</dbReference>
<dbReference type="InterPro" id="IPR010982">
    <property type="entry name" value="Lambda_DNA-bd_dom_sf"/>
</dbReference>
<sequence length="104" mass="11424">MLQPHMAENITPRQALLRERIAKNLKLFRGKLGMSQEALADHAGVHRTHIGLIEKGLASARMDTLVLLAGALGIDELDLLVGRDEAPLELKRGRKKKSNAPAEE</sequence>
<evidence type="ECO:0000313" key="2">
    <source>
        <dbReference type="EMBL" id="PXX41244.1"/>
    </source>
</evidence>
<comment type="caution">
    <text evidence="2">The sequence shown here is derived from an EMBL/GenBank/DDBJ whole genome shotgun (WGS) entry which is preliminary data.</text>
</comment>
<dbReference type="GO" id="GO:0003677">
    <property type="term" value="F:DNA binding"/>
    <property type="evidence" value="ECO:0007669"/>
    <property type="project" value="InterPro"/>
</dbReference>
<gene>
    <name evidence="2" type="ORF">NA66_1001854</name>
</gene>
<feature type="domain" description="HTH cro/C1-type" evidence="1">
    <location>
        <begin position="25"/>
        <end position="79"/>
    </location>
</feature>